<dbReference type="EMBL" id="ADBL01000955">
    <property type="status" value="NOT_ANNOTATED_CDS"/>
    <property type="molecule type" value="Genomic_DNA"/>
</dbReference>
<dbReference type="Proteomes" id="UP000011715">
    <property type="component" value="Unassembled WGS sequence"/>
</dbReference>
<dbReference type="STRING" id="644358.A0A0C4DVN7"/>
<organism evidence="3 4">
    <name type="scientific">Magnaporthiopsis poae (strain ATCC 64411 / 73-15)</name>
    <name type="common">Kentucky bluegrass fungus</name>
    <name type="synonym">Magnaporthe poae</name>
    <dbReference type="NCBI Taxonomy" id="644358"/>
    <lineage>
        <taxon>Eukaryota</taxon>
        <taxon>Fungi</taxon>
        <taxon>Dikarya</taxon>
        <taxon>Ascomycota</taxon>
        <taxon>Pezizomycotina</taxon>
        <taxon>Sordariomycetes</taxon>
        <taxon>Sordariomycetidae</taxon>
        <taxon>Magnaporthales</taxon>
        <taxon>Magnaporthaceae</taxon>
        <taxon>Magnaporthiopsis</taxon>
    </lineage>
</organism>
<evidence type="ECO:0000256" key="1">
    <source>
        <dbReference type="SAM" id="MobiDB-lite"/>
    </source>
</evidence>
<gene>
    <name evidence="2" type="ORF">MAPG_04046</name>
</gene>
<reference evidence="3" key="4">
    <citation type="journal article" date="2015" name="G3 (Bethesda)">
        <title>Genome sequences of three phytopathogenic species of the Magnaporthaceae family of fungi.</title>
        <authorList>
            <person name="Okagaki L.H."/>
            <person name="Nunes C.C."/>
            <person name="Sailsbery J."/>
            <person name="Clay B."/>
            <person name="Brown D."/>
            <person name="John T."/>
            <person name="Oh Y."/>
            <person name="Young N."/>
            <person name="Fitzgerald M."/>
            <person name="Haas B.J."/>
            <person name="Zeng Q."/>
            <person name="Young S."/>
            <person name="Adiconis X."/>
            <person name="Fan L."/>
            <person name="Levin J.Z."/>
            <person name="Mitchell T.K."/>
            <person name="Okubara P.A."/>
            <person name="Farman M.L."/>
            <person name="Kohn L.M."/>
            <person name="Birren B."/>
            <person name="Ma L.-J."/>
            <person name="Dean R.A."/>
        </authorList>
    </citation>
    <scope>NUCLEOTIDE SEQUENCE</scope>
    <source>
        <strain evidence="3">ATCC 64411 / 73-15</strain>
    </source>
</reference>
<feature type="region of interest" description="Disordered" evidence="1">
    <location>
        <begin position="278"/>
        <end position="311"/>
    </location>
</feature>
<dbReference type="PANTHER" id="PTHR36182:SF1">
    <property type="entry name" value="PROTEIN, PUTATIVE (AFU_ORTHOLOGUE AFUA_6G10930)-RELATED"/>
    <property type="match status" value="1"/>
</dbReference>
<dbReference type="AlphaFoldDB" id="A0A0C4DVN7"/>
<dbReference type="PANTHER" id="PTHR36182">
    <property type="entry name" value="PROTEIN, PUTATIVE (AFU_ORTHOLOGUE AFUA_6G10930)-RELATED"/>
    <property type="match status" value="1"/>
</dbReference>
<reference evidence="4" key="1">
    <citation type="submission" date="2010-05" db="EMBL/GenBank/DDBJ databases">
        <title>The genome sequence of Magnaporthe poae strain ATCC 64411.</title>
        <authorList>
            <person name="Ma L.-J."/>
            <person name="Dead R."/>
            <person name="Young S."/>
            <person name="Zeng Q."/>
            <person name="Koehrsen M."/>
            <person name="Alvarado L."/>
            <person name="Berlin A."/>
            <person name="Chapman S.B."/>
            <person name="Chen Z."/>
            <person name="Freedman E."/>
            <person name="Gellesch M."/>
            <person name="Goldberg J."/>
            <person name="Griggs A."/>
            <person name="Gujja S."/>
            <person name="Heilman E.R."/>
            <person name="Heiman D."/>
            <person name="Hepburn T."/>
            <person name="Howarth C."/>
            <person name="Jen D."/>
            <person name="Larson L."/>
            <person name="Mehta T."/>
            <person name="Neiman D."/>
            <person name="Pearson M."/>
            <person name="Roberts A."/>
            <person name="Saif S."/>
            <person name="Shea T."/>
            <person name="Shenoy N."/>
            <person name="Sisk P."/>
            <person name="Stolte C."/>
            <person name="Sykes S."/>
            <person name="Walk T."/>
            <person name="White J."/>
            <person name="Yandava C."/>
            <person name="Haas B."/>
            <person name="Nusbaum C."/>
            <person name="Birren B."/>
        </authorList>
    </citation>
    <scope>NUCLEOTIDE SEQUENCE [LARGE SCALE GENOMIC DNA]</scope>
    <source>
        <strain evidence="4">ATCC 64411 / 73-15</strain>
    </source>
</reference>
<protein>
    <recommendedName>
        <fullName evidence="5">Endoglucanase</fullName>
    </recommendedName>
</protein>
<dbReference type="VEuPathDB" id="FungiDB:MAPG_04046"/>
<name>A0A0C4DVN7_MAGP6</name>
<evidence type="ECO:0000313" key="2">
    <source>
        <dbReference type="EMBL" id="KLU85012.1"/>
    </source>
</evidence>
<dbReference type="EMBL" id="GL876968">
    <property type="protein sequence ID" value="KLU85012.1"/>
    <property type="molecule type" value="Genomic_DNA"/>
</dbReference>
<sequence>MRTRALGVAVRLKRDHQQHRDHGFSTRGLASRTKCQAKKNALPAASSSSGATMRATNFCLWAVTALAGTTQAHMYMEKPPALGGVDNPSTQLDDRDYALSSPLANGIDFPCRGNHKLLGTASGATVAKWQAGSTYELVINGSAPHGGGSCQASLSYDGGRTFNVIHTWMGACPGPGPFKFQIPPDAPSGQSLFAWTWLNRIGFREFYMNCASVEITGGGGCGEKVAFGDRPAPFLANLNNGCLTVEDSDPLIPDPGPNVDKTGNQFADPVGNCTVTKRQGSPANGACTSPVSRTQGPNITPTAGGSNPNAAQRKAPGISLIGVVALNAAAGWWLS</sequence>
<dbReference type="OrthoDB" id="2342176at2759"/>
<dbReference type="eggNOG" id="ENOG502RYN9">
    <property type="taxonomic scope" value="Eukaryota"/>
</dbReference>
<accession>A0A0C4DVN7</accession>
<evidence type="ECO:0000313" key="3">
    <source>
        <dbReference type="EnsemblFungi" id="MAPG_04046T0"/>
    </source>
</evidence>
<feature type="region of interest" description="Disordered" evidence="1">
    <location>
        <begin position="13"/>
        <end position="32"/>
    </location>
</feature>
<evidence type="ECO:0000313" key="4">
    <source>
        <dbReference type="Proteomes" id="UP000011715"/>
    </source>
</evidence>
<reference evidence="2" key="2">
    <citation type="submission" date="2010-05" db="EMBL/GenBank/DDBJ databases">
        <title>The Genome Sequence of Magnaporthe poae strain ATCC 64411.</title>
        <authorList>
            <consortium name="The Broad Institute Genome Sequencing Platform"/>
            <consortium name="Broad Institute Genome Sequencing Center for Infectious Disease"/>
            <person name="Ma L.-J."/>
            <person name="Dead R."/>
            <person name="Young S."/>
            <person name="Zeng Q."/>
            <person name="Koehrsen M."/>
            <person name="Alvarado L."/>
            <person name="Berlin A."/>
            <person name="Chapman S.B."/>
            <person name="Chen Z."/>
            <person name="Freedman E."/>
            <person name="Gellesch M."/>
            <person name="Goldberg J."/>
            <person name="Griggs A."/>
            <person name="Gujja S."/>
            <person name="Heilman E.R."/>
            <person name="Heiman D."/>
            <person name="Hepburn T."/>
            <person name="Howarth C."/>
            <person name="Jen D."/>
            <person name="Larson L."/>
            <person name="Mehta T."/>
            <person name="Neiman D."/>
            <person name="Pearson M."/>
            <person name="Roberts A."/>
            <person name="Saif S."/>
            <person name="Shea T."/>
            <person name="Shenoy N."/>
            <person name="Sisk P."/>
            <person name="Stolte C."/>
            <person name="Sykes S."/>
            <person name="Walk T."/>
            <person name="White J."/>
            <person name="Yandava C."/>
            <person name="Haas B."/>
            <person name="Nusbaum C."/>
            <person name="Birren B."/>
        </authorList>
    </citation>
    <scope>NUCLEOTIDE SEQUENCE</scope>
    <source>
        <strain evidence="2">ATCC 64411</strain>
    </source>
</reference>
<dbReference type="EnsemblFungi" id="MAPG_04046T0">
    <property type="protein sequence ID" value="MAPG_04046T0"/>
    <property type="gene ID" value="MAPG_04046"/>
</dbReference>
<evidence type="ECO:0008006" key="5">
    <source>
        <dbReference type="Google" id="ProtNLM"/>
    </source>
</evidence>
<feature type="compositionally biased region" description="Polar residues" evidence="1">
    <location>
        <begin position="278"/>
        <end position="310"/>
    </location>
</feature>
<reference evidence="2" key="3">
    <citation type="submission" date="2011-03" db="EMBL/GenBank/DDBJ databases">
        <title>Annotation of Magnaporthe poae ATCC 64411.</title>
        <authorList>
            <person name="Ma L.-J."/>
            <person name="Dead R."/>
            <person name="Young S.K."/>
            <person name="Zeng Q."/>
            <person name="Gargeya S."/>
            <person name="Fitzgerald M."/>
            <person name="Haas B."/>
            <person name="Abouelleil A."/>
            <person name="Alvarado L."/>
            <person name="Arachchi H.M."/>
            <person name="Berlin A."/>
            <person name="Brown A."/>
            <person name="Chapman S.B."/>
            <person name="Chen Z."/>
            <person name="Dunbar C."/>
            <person name="Freedman E."/>
            <person name="Gearin G."/>
            <person name="Gellesch M."/>
            <person name="Goldberg J."/>
            <person name="Griggs A."/>
            <person name="Gujja S."/>
            <person name="Heiman D."/>
            <person name="Howarth C."/>
            <person name="Larson L."/>
            <person name="Lui A."/>
            <person name="MacDonald P.J.P."/>
            <person name="Mehta T."/>
            <person name="Montmayeur A."/>
            <person name="Murphy C."/>
            <person name="Neiman D."/>
            <person name="Pearson M."/>
            <person name="Priest M."/>
            <person name="Roberts A."/>
            <person name="Saif S."/>
            <person name="Shea T."/>
            <person name="Shenoy N."/>
            <person name="Sisk P."/>
            <person name="Stolte C."/>
            <person name="Sykes S."/>
            <person name="Yandava C."/>
            <person name="Wortman J."/>
            <person name="Nusbaum C."/>
            <person name="Birren B."/>
        </authorList>
    </citation>
    <scope>NUCLEOTIDE SEQUENCE</scope>
    <source>
        <strain evidence="2">ATCC 64411</strain>
    </source>
</reference>
<proteinExistence type="predicted"/>
<keyword evidence="4" id="KW-1185">Reference proteome</keyword>
<dbReference type="Gene3D" id="2.70.50.70">
    <property type="match status" value="1"/>
</dbReference>
<reference evidence="3" key="5">
    <citation type="submission" date="2015-06" db="UniProtKB">
        <authorList>
            <consortium name="EnsemblFungi"/>
        </authorList>
    </citation>
    <scope>IDENTIFICATION</scope>
    <source>
        <strain evidence="3">ATCC 64411</strain>
    </source>
</reference>